<gene>
    <name evidence="4" type="ORF">GCM10007301_16230</name>
</gene>
<evidence type="ECO:0000313" key="4">
    <source>
        <dbReference type="EMBL" id="GGF57283.1"/>
    </source>
</evidence>
<evidence type="ECO:0000256" key="2">
    <source>
        <dbReference type="SAM" id="MobiDB-lite"/>
    </source>
</evidence>
<dbReference type="Gene3D" id="1.10.260.40">
    <property type="entry name" value="lambda repressor-like DNA-binding domains"/>
    <property type="match status" value="1"/>
</dbReference>
<dbReference type="Proteomes" id="UP000606044">
    <property type="component" value="Unassembled WGS sequence"/>
</dbReference>
<dbReference type="GO" id="GO:0003700">
    <property type="term" value="F:DNA-binding transcription factor activity"/>
    <property type="evidence" value="ECO:0007669"/>
    <property type="project" value="TreeGrafter"/>
</dbReference>
<keyword evidence="5" id="KW-1185">Reference proteome</keyword>
<feature type="compositionally biased region" description="Low complexity" evidence="2">
    <location>
        <begin position="25"/>
        <end position="38"/>
    </location>
</feature>
<organism evidence="4 5">
    <name type="scientific">Azorhizobium oxalatiphilum</name>
    <dbReference type="NCBI Taxonomy" id="980631"/>
    <lineage>
        <taxon>Bacteria</taxon>
        <taxon>Pseudomonadati</taxon>
        <taxon>Pseudomonadota</taxon>
        <taxon>Alphaproteobacteria</taxon>
        <taxon>Hyphomicrobiales</taxon>
        <taxon>Xanthobacteraceae</taxon>
        <taxon>Azorhizobium</taxon>
    </lineage>
</organism>
<dbReference type="Gene3D" id="2.60.120.10">
    <property type="entry name" value="Jelly Rolls"/>
    <property type="match status" value="1"/>
</dbReference>
<dbReference type="PANTHER" id="PTHR46797">
    <property type="entry name" value="HTH-TYPE TRANSCRIPTIONAL REGULATOR"/>
    <property type="match status" value="1"/>
</dbReference>
<dbReference type="PANTHER" id="PTHR46797:SF20">
    <property type="entry name" value="BLR4304 PROTEIN"/>
    <property type="match status" value="1"/>
</dbReference>
<feature type="domain" description="HTH cro/C1-type" evidence="3">
    <location>
        <begin position="91"/>
        <end position="145"/>
    </location>
</feature>
<dbReference type="GO" id="GO:0005829">
    <property type="term" value="C:cytosol"/>
    <property type="evidence" value="ECO:0007669"/>
    <property type="project" value="TreeGrafter"/>
</dbReference>
<dbReference type="EMBL" id="BMCT01000001">
    <property type="protein sequence ID" value="GGF57283.1"/>
    <property type="molecule type" value="Genomic_DNA"/>
</dbReference>
<accession>A0A917F8Y7</accession>
<sequence length="271" mass="29656">MSRVAEPKLSPRSAKPARAQRPARETPAAGEAAAAPVVTRKRKATAAPAVDAPAAAPNGTPRVLSVPSTIPARFSAAPPAGDDRVDLGLKLKRMRTDKGWTLEEVSRLTGVARSTLSKIENGQMSPTYDVLQRITRGMQLDLVELFDTRRQQAPFGRRSVIRAGEGKLHPTKTYEYEVLATDLSYKQMLPFKAKVRARALDDFAGWVRHEGEEFVCVMSGRVEVFTEFYAPVVLEPGDSIYFDSAMGHALVSVSEEEAEVLWICTGAVKMD</sequence>
<dbReference type="AlphaFoldDB" id="A0A917F8Y7"/>
<dbReference type="PROSITE" id="PS50943">
    <property type="entry name" value="HTH_CROC1"/>
    <property type="match status" value="1"/>
</dbReference>
<dbReference type="InterPro" id="IPR001387">
    <property type="entry name" value="Cro/C1-type_HTH"/>
</dbReference>
<comment type="caution">
    <text evidence="4">The sequence shown here is derived from an EMBL/GenBank/DDBJ whole genome shotgun (WGS) entry which is preliminary data.</text>
</comment>
<dbReference type="CDD" id="cd02209">
    <property type="entry name" value="cupin_XRE_C"/>
    <property type="match status" value="1"/>
</dbReference>
<dbReference type="GO" id="GO:0003677">
    <property type="term" value="F:DNA binding"/>
    <property type="evidence" value="ECO:0007669"/>
    <property type="project" value="UniProtKB-KW"/>
</dbReference>
<dbReference type="InterPro" id="IPR050807">
    <property type="entry name" value="TransReg_Diox_bact_type"/>
</dbReference>
<dbReference type="InterPro" id="IPR011051">
    <property type="entry name" value="RmlC_Cupin_sf"/>
</dbReference>
<dbReference type="InterPro" id="IPR014710">
    <property type="entry name" value="RmlC-like_jellyroll"/>
</dbReference>
<evidence type="ECO:0000259" key="3">
    <source>
        <dbReference type="PROSITE" id="PS50943"/>
    </source>
</evidence>
<name>A0A917F8Y7_9HYPH</name>
<dbReference type="CDD" id="cd00093">
    <property type="entry name" value="HTH_XRE"/>
    <property type="match status" value="1"/>
</dbReference>
<proteinExistence type="predicted"/>
<reference evidence="4" key="2">
    <citation type="submission" date="2020-09" db="EMBL/GenBank/DDBJ databases">
        <authorList>
            <person name="Sun Q."/>
            <person name="Sedlacek I."/>
        </authorList>
    </citation>
    <scope>NUCLEOTIDE SEQUENCE</scope>
    <source>
        <strain evidence="4">CCM 7897</strain>
    </source>
</reference>
<dbReference type="RefSeq" id="WP_188576987.1">
    <property type="nucleotide sequence ID" value="NZ_BMCT01000001.1"/>
</dbReference>
<dbReference type="SUPFAM" id="SSF51182">
    <property type="entry name" value="RmlC-like cupins"/>
    <property type="match status" value="1"/>
</dbReference>
<dbReference type="Pfam" id="PF07883">
    <property type="entry name" value="Cupin_2"/>
    <property type="match status" value="1"/>
</dbReference>
<keyword evidence="1" id="KW-0238">DNA-binding</keyword>
<evidence type="ECO:0000313" key="5">
    <source>
        <dbReference type="Proteomes" id="UP000606044"/>
    </source>
</evidence>
<protein>
    <recommendedName>
        <fullName evidence="3">HTH cro/C1-type domain-containing protein</fullName>
    </recommendedName>
</protein>
<reference evidence="4" key="1">
    <citation type="journal article" date="2014" name="Int. J. Syst. Evol. Microbiol.">
        <title>Complete genome sequence of Corynebacterium casei LMG S-19264T (=DSM 44701T), isolated from a smear-ripened cheese.</title>
        <authorList>
            <consortium name="US DOE Joint Genome Institute (JGI-PGF)"/>
            <person name="Walter F."/>
            <person name="Albersmeier A."/>
            <person name="Kalinowski J."/>
            <person name="Ruckert C."/>
        </authorList>
    </citation>
    <scope>NUCLEOTIDE SEQUENCE</scope>
    <source>
        <strain evidence="4">CCM 7897</strain>
    </source>
</reference>
<feature type="region of interest" description="Disordered" evidence="2">
    <location>
        <begin position="1"/>
        <end position="63"/>
    </location>
</feature>
<dbReference type="SUPFAM" id="SSF47413">
    <property type="entry name" value="lambda repressor-like DNA-binding domains"/>
    <property type="match status" value="1"/>
</dbReference>
<dbReference type="InterPro" id="IPR013096">
    <property type="entry name" value="Cupin_2"/>
</dbReference>
<dbReference type="Pfam" id="PF01381">
    <property type="entry name" value="HTH_3"/>
    <property type="match status" value="1"/>
</dbReference>
<evidence type="ECO:0000256" key="1">
    <source>
        <dbReference type="ARBA" id="ARBA00023125"/>
    </source>
</evidence>
<dbReference type="InterPro" id="IPR010982">
    <property type="entry name" value="Lambda_DNA-bd_dom_sf"/>
</dbReference>
<dbReference type="SMART" id="SM00530">
    <property type="entry name" value="HTH_XRE"/>
    <property type="match status" value="1"/>
</dbReference>
<feature type="compositionally biased region" description="Low complexity" evidence="2">
    <location>
        <begin position="45"/>
        <end position="57"/>
    </location>
</feature>